<accession>A0AA40AGI2</accession>
<comment type="caution">
    <text evidence="2">The sequence shown here is derived from an EMBL/GenBank/DDBJ whole genome shotgun (WGS) entry which is preliminary data.</text>
</comment>
<organism evidence="2 3">
    <name type="scientific">Lasiosphaeris hirsuta</name>
    <dbReference type="NCBI Taxonomy" id="260670"/>
    <lineage>
        <taxon>Eukaryota</taxon>
        <taxon>Fungi</taxon>
        <taxon>Dikarya</taxon>
        <taxon>Ascomycota</taxon>
        <taxon>Pezizomycotina</taxon>
        <taxon>Sordariomycetes</taxon>
        <taxon>Sordariomycetidae</taxon>
        <taxon>Sordariales</taxon>
        <taxon>Lasiosphaeriaceae</taxon>
        <taxon>Lasiosphaeris</taxon>
    </lineage>
</organism>
<gene>
    <name evidence="2" type="ORF">B0H67DRAFT_490769</name>
</gene>
<evidence type="ECO:0008006" key="4">
    <source>
        <dbReference type="Google" id="ProtNLM"/>
    </source>
</evidence>
<sequence>MADYYQNSLFTIACTSATQTTGLFNNTIETDTTQAPPLIRLPYRNSAGEKQGDFYLCPDQGEEEKDYWENVASSELLSRGWVFQEWALSRRIVCCTSSDVFFRCKESPLRTASGVIQPRKQWDHMPDFKLRDMFSTFHLLSKSELSLAWMTIVEAYSVLQLTRPAQDRLVALSGVADEFGRALAQQEEETETATEGGRSIYVAGLWLSVVLDGLLWEKVSEEPHRQLNHIPSYSWASVYSRVRWSSSIHLDQSSGDCELIEVLYPQPENVSSIDDRSFVSGPPEYRPPRDLADSPRSSRFPVLCLRTKLQPVLLGDQFRNRDDRDLAARLTQQVPSAGEKGWRRVASHLDREHVAGWASLEHPEFQLDSNSPGGSSHVIFALHIARRFARSAPGLGYKMGIHSIFNVLFVRRVETVVDGFERIGVGALFGKDIERQFETAVQREIRLL</sequence>
<evidence type="ECO:0000256" key="1">
    <source>
        <dbReference type="SAM" id="MobiDB-lite"/>
    </source>
</evidence>
<dbReference type="EMBL" id="JAUKUA010000004">
    <property type="protein sequence ID" value="KAK0715418.1"/>
    <property type="molecule type" value="Genomic_DNA"/>
</dbReference>
<name>A0AA40AGI2_9PEZI</name>
<dbReference type="AlphaFoldDB" id="A0AA40AGI2"/>
<proteinExistence type="predicted"/>
<keyword evidence="3" id="KW-1185">Reference proteome</keyword>
<dbReference type="PANTHER" id="PTHR33112">
    <property type="entry name" value="DOMAIN PROTEIN, PUTATIVE-RELATED"/>
    <property type="match status" value="1"/>
</dbReference>
<reference evidence="2" key="1">
    <citation type="submission" date="2023-06" db="EMBL/GenBank/DDBJ databases">
        <title>Genome-scale phylogeny and comparative genomics of the fungal order Sordariales.</title>
        <authorList>
            <consortium name="Lawrence Berkeley National Laboratory"/>
            <person name="Hensen N."/>
            <person name="Bonometti L."/>
            <person name="Westerberg I."/>
            <person name="Brannstrom I.O."/>
            <person name="Guillou S."/>
            <person name="Cros-Aarteil S."/>
            <person name="Calhoun S."/>
            <person name="Haridas S."/>
            <person name="Kuo A."/>
            <person name="Mondo S."/>
            <person name="Pangilinan J."/>
            <person name="Riley R."/>
            <person name="Labutti K."/>
            <person name="Andreopoulos B."/>
            <person name="Lipzen A."/>
            <person name="Chen C."/>
            <person name="Yanf M."/>
            <person name="Daum C."/>
            <person name="Ng V."/>
            <person name="Clum A."/>
            <person name="Steindorff A."/>
            <person name="Ohm R."/>
            <person name="Martin F."/>
            <person name="Silar P."/>
            <person name="Natvig D."/>
            <person name="Lalanne C."/>
            <person name="Gautier V."/>
            <person name="Ament-Velasquez S.L."/>
            <person name="Kruys A."/>
            <person name="Hutchinson M.I."/>
            <person name="Powell A.J."/>
            <person name="Barry K."/>
            <person name="Miller A.N."/>
            <person name="Grigoriev I.V."/>
            <person name="Debuchy R."/>
            <person name="Gladieux P."/>
            <person name="Thoren M.H."/>
            <person name="Johannesson H."/>
        </authorList>
    </citation>
    <scope>NUCLEOTIDE SEQUENCE</scope>
    <source>
        <strain evidence="2">SMH4607-1</strain>
    </source>
</reference>
<evidence type="ECO:0000313" key="2">
    <source>
        <dbReference type="EMBL" id="KAK0715418.1"/>
    </source>
</evidence>
<dbReference type="Proteomes" id="UP001172102">
    <property type="component" value="Unassembled WGS sequence"/>
</dbReference>
<dbReference type="PANTHER" id="PTHR33112:SF10">
    <property type="entry name" value="TOL"/>
    <property type="match status" value="1"/>
</dbReference>
<protein>
    <recommendedName>
        <fullName evidence="4">Heterokaryon incompatibility domain-containing protein</fullName>
    </recommendedName>
</protein>
<feature type="region of interest" description="Disordered" evidence="1">
    <location>
        <begin position="273"/>
        <end position="295"/>
    </location>
</feature>
<evidence type="ECO:0000313" key="3">
    <source>
        <dbReference type="Proteomes" id="UP001172102"/>
    </source>
</evidence>